<dbReference type="AlphaFoldDB" id="A0A834P1F8"/>
<gene>
    <name evidence="2" type="ORF">H0235_009123</name>
</gene>
<dbReference type="Proteomes" id="UP000600918">
    <property type="component" value="Unassembled WGS sequence"/>
</dbReference>
<organism evidence="2 3">
    <name type="scientific">Vespula pensylvanica</name>
    <name type="common">Western yellow jacket</name>
    <name type="synonym">Wasp</name>
    <dbReference type="NCBI Taxonomy" id="30213"/>
    <lineage>
        <taxon>Eukaryota</taxon>
        <taxon>Metazoa</taxon>
        <taxon>Ecdysozoa</taxon>
        <taxon>Arthropoda</taxon>
        <taxon>Hexapoda</taxon>
        <taxon>Insecta</taxon>
        <taxon>Pterygota</taxon>
        <taxon>Neoptera</taxon>
        <taxon>Endopterygota</taxon>
        <taxon>Hymenoptera</taxon>
        <taxon>Apocrita</taxon>
        <taxon>Aculeata</taxon>
        <taxon>Vespoidea</taxon>
        <taxon>Vespidae</taxon>
        <taxon>Vespinae</taxon>
        <taxon>Vespula</taxon>
    </lineage>
</organism>
<sequence length="148" mass="16037">MWLQASAFNAMLPIRFRPGVLAAEQKPRLITVKAHGNALRKYSSGTCNGGSNAGIRRESSIDSSTTTVAAGNTALSNCFLTVVKPNLSFRSYPSTFGSSADLPSPKENPYVRSYESNESCIVGDDNERRDSSLRSSEVDEAAEEKRVL</sequence>
<name>A0A834P1F8_VESPE</name>
<feature type="region of interest" description="Disordered" evidence="1">
    <location>
        <begin position="95"/>
        <end position="148"/>
    </location>
</feature>
<accession>A0A834P1F8</accession>
<evidence type="ECO:0000313" key="3">
    <source>
        <dbReference type="Proteomes" id="UP000600918"/>
    </source>
</evidence>
<comment type="caution">
    <text evidence="2">The sequence shown here is derived from an EMBL/GenBank/DDBJ whole genome shotgun (WGS) entry which is preliminary data.</text>
</comment>
<reference evidence="2" key="1">
    <citation type="journal article" date="2020" name="G3 (Bethesda)">
        <title>High-Quality Assemblies for Three Invasive Social Wasps from the &lt;i&gt;Vespula&lt;/i&gt; Genus.</title>
        <authorList>
            <person name="Harrop T.W.R."/>
            <person name="Guhlin J."/>
            <person name="McLaughlin G.M."/>
            <person name="Permina E."/>
            <person name="Stockwell P."/>
            <person name="Gilligan J."/>
            <person name="Le Lec M.F."/>
            <person name="Gruber M.A.M."/>
            <person name="Quinn O."/>
            <person name="Lovegrove M."/>
            <person name="Duncan E.J."/>
            <person name="Remnant E.J."/>
            <person name="Van Eeckhoven J."/>
            <person name="Graham B."/>
            <person name="Knapp R.A."/>
            <person name="Langford K.W."/>
            <person name="Kronenberg Z."/>
            <person name="Press M.O."/>
            <person name="Eacker S.M."/>
            <person name="Wilson-Rankin E.E."/>
            <person name="Purcell J."/>
            <person name="Lester P.J."/>
            <person name="Dearden P.K."/>
        </authorList>
    </citation>
    <scope>NUCLEOTIDE SEQUENCE</scope>
    <source>
        <strain evidence="2">Volc-1</strain>
    </source>
</reference>
<evidence type="ECO:0000313" key="2">
    <source>
        <dbReference type="EMBL" id="KAF7423840.1"/>
    </source>
</evidence>
<protein>
    <submittedName>
        <fullName evidence="2">Uncharacterized protein</fullName>
    </submittedName>
</protein>
<dbReference type="EMBL" id="JACSDY010000007">
    <property type="protein sequence ID" value="KAF7423840.1"/>
    <property type="molecule type" value="Genomic_DNA"/>
</dbReference>
<proteinExistence type="predicted"/>
<evidence type="ECO:0000256" key="1">
    <source>
        <dbReference type="SAM" id="MobiDB-lite"/>
    </source>
</evidence>
<keyword evidence="3" id="KW-1185">Reference proteome</keyword>